<dbReference type="STRING" id="1810504.PG2T_00025"/>
<evidence type="ECO:0000313" key="3">
    <source>
        <dbReference type="EMBL" id="ANX02739.1"/>
    </source>
</evidence>
<dbReference type="EMBL" id="CP014671">
    <property type="protein sequence ID" value="ANX02739.1"/>
    <property type="molecule type" value="Genomic_DNA"/>
</dbReference>
<name>A0A1B1YPR1_9GAMM</name>
<evidence type="ECO:0000256" key="1">
    <source>
        <dbReference type="SAM" id="MobiDB-lite"/>
    </source>
</evidence>
<keyword evidence="4" id="KW-1185">Reference proteome</keyword>
<keyword evidence="2" id="KW-0732">Signal</keyword>
<dbReference type="AlphaFoldDB" id="A0A1B1YPR1"/>
<evidence type="ECO:0000313" key="4">
    <source>
        <dbReference type="Proteomes" id="UP000092952"/>
    </source>
</evidence>
<proteinExistence type="predicted"/>
<gene>
    <name evidence="3" type="ORF">PG2T_00025</name>
</gene>
<evidence type="ECO:0000256" key="2">
    <source>
        <dbReference type="SAM" id="SignalP"/>
    </source>
</evidence>
<sequence length="166" mass="19525">MKRTRHGLRLAICLLILAVSGPVFADRALGGSDDRRGYQRDDDRRGSYQSNDRRREYGSSDRGSSRSRSGERTRAEDRPLGTSYDDHRGRSRDDQWERQDDRYRNPDQRNRHGNDARRAADAVRRDERGRVLSSEPTDDRGYRVRVLTPDGYVRERYVDPRDDRQR</sequence>
<feature type="region of interest" description="Disordered" evidence="1">
    <location>
        <begin position="26"/>
        <end position="166"/>
    </location>
</feature>
<dbReference type="RefSeq" id="WP_068802254.1">
    <property type="nucleotide sequence ID" value="NZ_CP014671.1"/>
</dbReference>
<dbReference type="Proteomes" id="UP000092952">
    <property type="component" value="Chromosome"/>
</dbReference>
<evidence type="ECO:0008006" key="5">
    <source>
        <dbReference type="Google" id="ProtNLM"/>
    </source>
</evidence>
<feature type="compositionally biased region" description="Basic and acidic residues" evidence="1">
    <location>
        <begin position="32"/>
        <end position="59"/>
    </location>
</feature>
<feature type="compositionally biased region" description="Basic and acidic residues" evidence="1">
    <location>
        <begin position="68"/>
        <end position="130"/>
    </location>
</feature>
<accession>A0A1B1YPR1</accession>
<reference evidence="4" key="1">
    <citation type="submission" date="2016-03" db="EMBL/GenBank/DDBJ databases">
        <title>Complete genome sequence of Solimmundus cernigliae, representing a novel lineage of polycyclic aromatic hydrocarbon degraders within the Gammaproteobacteria.</title>
        <authorList>
            <person name="Singleton D.R."/>
            <person name="Dickey A.N."/>
            <person name="Scholl E.H."/>
            <person name="Wright F.A."/>
            <person name="Aitken M.D."/>
        </authorList>
    </citation>
    <scope>NUCLEOTIDE SEQUENCE [LARGE SCALE GENOMIC DNA]</scope>
    <source>
        <strain evidence="4">TR3.2</strain>
    </source>
</reference>
<dbReference type="KEGG" id="gbi:PG2T_00025"/>
<feature type="compositionally biased region" description="Basic and acidic residues" evidence="1">
    <location>
        <begin position="152"/>
        <end position="166"/>
    </location>
</feature>
<feature type="chain" id="PRO_5008532956" description="PepSY domain-containing protein" evidence="2">
    <location>
        <begin position="26"/>
        <end position="166"/>
    </location>
</feature>
<organism evidence="3 4">
    <name type="scientific">Immundisolibacter cernigliae</name>
    <dbReference type="NCBI Taxonomy" id="1810504"/>
    <lineage>
        <taxon>Bacteria</taxon>
        <taxon>Pseudomonadati</taxon>
        <taxon>Pseudomonadota</taxon>
        <taxon>Gammaproteobacteria</taxon>
        <taxon>Immundisolibacterales</taxon>
        <taxon>Immundisolibacteraceae</taxon>
        <taxon>Immundisolibacter</taxon>
    </lineage>
</organism>
<dbReference type="InParanoid" id="A0A1B1YPR1"/>
<feature type="signal peptide" evidence="2">
    <location>
        <begin position="1"/>
        <end position="25"/>
    </location>
</feature>
<protein>
    <recommendedName>
        <fullName evidence="5">PepSY domain-containing protein</fullName>
    </recommendedName>
</protein>